<accession>A0AAP0JPQ2</accession>
<evidence type="ECO:0000313" key="1">
    <source>
        <dbReference type="EMBL" id="KAK9137729.1"/>
    </source>
</evidence>
<keyword evidence="2" id="KW-1185">Reference proteome</keyword>
<name>A0AAP0JPQ2_9MAGN</name>
<dbReference type="EMBL" id="JBBNAE010000003">
    <property type="protein sequence ID" value="KAK9137729.1"/>
    <property type="molecule type" value="Genomic_DNA"/>
</dbReference>
<dbReference type="AlphaFoldDB" id="A0AAP0JPQ2"/>
<evidence type="ECO:0000313" key="2">
    <source>
        <dbReference type="Proteomes" id="UP001417504"/>
    </source>
</evidence>
<comment type="caution">
    <text evidence="1">The sequence shown here is derived from an EMBL/GenBank/DDBJ whole genome shotgun (WGS) entry which is preliminary data.</text>
</comment>
<reference evidence="1 2" key="1">
    <citation type="submission" date="2024-01" db="EMBL/GenBank/DDBJ databases">
        <title>Genome assemblies of Stephania.</title>
        <authorList>
            <person name="Yang L."/>
        </authorList>
    </citation>
    <scope>NUCLEOTIDE SEQUENCE [LARGE SCALE GENOMIC DNA]</scope>
    <source>
        <strain evidence="1">QJT</strain>
        <tissue evidence="1">Leaf</tissue>
    </source>
</reference>
<dbReference type="Proteomes" id="UP001417504">
    <property type="component" value="Unassembled WGS sequence"/>
</dbReference>
<sequence>MRFRYQIEITDQQGRSDDSRTSSTRAVSIEEFQTLMQRVAVHKRQLEEILVILRASVVVASVPSTVRVTVTQEENTPRVTTMTLLPTTTTTRLVMAVVPRASAEIAPATLTVVAILPKEILRDLCRIASGLFSPTFQKFLFIDCHKRWKYDT</sequence>
<organism evidence="1 2">
    <name type="scientific">Stephania japonica</name>
    <dbReference type="NCBI Taxonomy" id="461633"/>
    <lineage>
        <taxon>Eukaryota</taxon>
        <taxon>Viridiplantae</taxon>
        <taxon>Streptophyta</taxon>
        <taxon>Embryophyta</taxon>
        <taxon>Tracheophyta</taxon>
        <taxon>Spermatophyta</taxon>
        <taxon>Magnoliopsida</taxon>
        <taxon>Ranunculales</taxon>
        <taxon>Menispermaceae</taxon>
        <taxon>Menispermoideae</taxon>
        <taxon>Cissampelideae</taxon>
        <taxon>Stephania</taxon>
    </lineage>
</organism>
<gene>
    <name evidence="1" type="ORF">Sjap_008323</name>
</gene>
<proteinExistence type="predicted"/>
<protein>
    <submittedName>
        <fullName evidence="1">Uncharacterized protein</fullName>
    </submittedName>
</protein>